<sequence length="336" mass="34792">MSQVVATGIGSMPGGEPLAAEEENASAFAEALRVVLGELPDLAHLPELPGRGAIASMTGRGAALLAELAADLQPAGWRLTGSPGIDQRRARSLLARDLDTLEELAQEYDGVFKVQLIGPWTMAATVEKPRGDKVLADHGARRELAESLAEGLREHVADLRRRLPAVSELIVQIDEPALPAVLAAQIPTASGYGRHRSIDLPEASAGLARVLGAVTDAGAVPIVHCCAPEFPIELVRGAGARGVAVDLTLVDAVRADQLAEAIEAGERVLLGAVGSTSAGPAATKAQAAERVSRFLDMLGLEPTPAMTITPTCGLAGADATWVRAALRACREAAATF</sequence>
<dbReference type="InterPro" id="IPR002629">
    <property type="entry name" value="Met_Synth_C/arc"/>
</dbReference>
<name>A0ABN1TZD0_9ACTN</name>
<dbReference type="Gene3D" id="3.20.20.210">
    <property type="match status" value="1"/>
</dbReference>
<dbReference type="Pfam" id="PF01717">
    <property type="entry name" value="Meth_synt_2"/>
    <property type="match status" value="1"/>
</dbReference>
<evidence type="ECO:0000313" key="3">
    <source>
        <dbReference type="Proteomes" id="UP001501581"/>
    </source>
</evidence>
<dbReference type="RefSeq" id="WP_343995966.1">
    <property type="nucleotide sequence ID" value="NZ_BAAALG010000012.1"/>
</dbReference>
<dbReference type="SUPFAM" id="SSF51726">
    <property type="entry name" value="UROD/MetE-like"/>
    <property type="match status" value="1"/>
</dbReference>
<evidence type="ECO:0000259" key="1">
    <source>
        <dbReference type="Pfam" id="PF01717"/>
    </source>
</evidence>
<organism evidence="2 3">
    <name type="scientific">Nocardioides dubius</name>
    <dbReference type="NCBI Taxonomy" id="317019"/>
    <lineage>
        <taxon>Bacteria</taxon>
        <taxon>Bacillati</taxon>
        <taxon>Actinomycetota</taxon>
        <taxon>Actinomycetes</taxon>
        <taxon>Propionibacteriales</taxon>
        <taxon>Nocardioidaceae</taxon>
        <taxon>Nocardioides</taxon>
    </lineage>
</organism>
<feature type="domain" description="Cobalamin-independent methionine synthase MetE C-terminal/archaeal" evidence="1">
    <location>
        <begin position="137"/>
        <end position="334"/>
    </location>
</feature>
<gene>
    <name evidence="2" type="ORF">GCM10009668_33210</name>
</gene>
<comment type="caution">
    <text evidence="2">The sequence shown here is derived from an EMBL/GenBank/DDBJ whole genome shotgun (WGS) entry which is preliminary data.</text>
</comment>
<keyword evidence="3" id="KW-1185">Reference proteome</keyword>
<accession>A0ABN1TZD0</accession>
<proteinExistence type="predicted"/>
<protein>
    <submittedName>
        <fullName evidence="2">Methionine synthase</fullName>
    </submittedName>
</protein>
<dbReference type="InterPro" id="IPR038071">
    <property type="entry name" value="UROD/MetE-like_sf"/>
</dbReference>
<dbReference type="EMBL" id="BAAALG010000012">
    <property type="protein sequence ID" value="GAA1109994.1"/>
    <property type="molecule type" value="Genomic_DNA"/>
</dbReference>
<evidence type="ECO:0000313" key="2">
    <source>
        <dbReference type="EMBL" id="GAA1109994.1"/>
    </source>
</evidence>
<reference evidence="2 3" key="1">
    <citation type="journal article" date="2019" name="Int. J. Syst. Evol. Microbiol.">
        <title>The Global Catalogue of Microorganisms (GCM) 10K type strain sequencing project: providing services to taxonomists for standard genome sequencing and annotation.</title>
        <authorList>
            <consortium name="The Broad Institute Genomics Platform"/>
            <consortium name="The Broad Institute Genome Sequencing Center for Infectious Disease"/>
            <person name="Wu L."/>
            <person name="Ma J."/>
        </authorList>
    </citation>
    <scope>NUCLEOTIDE SEQUENCE [LARGE SCALE GENOMIC DNA]</scope>
    <source>
        <strain evidence="2 3">JCM 13008</strain>
    </source>
</reference>
<dbReference type="Proteomes" id="UP001501581">
    <property type="component" value="Unassembled WGS sequence"/>
</dbReference>